<organism evidence="2">
    <name type="scientific">Desulfobacca acetoxidans</name>
    <dbReference type="NCBI Taxonomy" id="60893"/>
    <lineage>
        <taxon>Bacteria</taxon>
        <taxon>Pseudomonadati</taxon>
        <taxon>Thermodesulfobacteriota</taxon>
        <taxon>Desulfobaccia</taxon>
        <taxon>Desulfobaccales</taxon>
        <taxon>Desulfobaccaceae</taxon>
        <taxon>Desulfobacca</taxon>
    </lineage>
</organism>
<dbReference type="GO" id="GO:0016788">
    <property type="term" value="F:hydrolase activity, acting on ester bonds"/>
    <property type="evidence" value="ECO:0007669"/>
    <property type="project" value="UniProtKB-ARBA"/>
</dbReference>
<reference evidence="2" key="1">
    <citation type="journal article" date="2020" name="mSystems">
        <title>Genome- and Community-Level Interaction Insights into Carbon Utilization and Element Cycling Functions of Hydrothermarchaeota in Hydrothermal Sediment.</title>
        <authorList>
            <person name="Zhou Z."/>
            <person name="Liu Y."/>
            <person name="Xu W."/>
            <person name="Pan J."/>
            <person name="Luo Z.H."/>
            <person name="Li M."/>
        </authorList>
    </citation>
    <scope>NUCLEOTIDE SEQUENCE [LARGE SCALE GENOMIC DNA]</scope>
    <source>
        <strain evidence="2">SpSt-767</strain>
    </source>
</reference>
<dbReference type="Gene3D" id="3.40.50.1110">
    <property type="entry name" value="SGNH hydrolase"/>
    <property type="match status" value="2"/>
</dbReference>
<sequence>MSLYGDSFTEGAGVDSEHAWSNTLSKLLHCRVANFGVSGYGTDQAYLRFLDNLSDQAKVVILGFLSENLMRNVNQLRNLISTSTECLLKPRFVLNEQGKLTLVPLPQVTKTEYNTLLENPGRILTQEFFLPGGPSGYQRMAFPYTWRIFRAFPLLWRTLLRHRPIYFDFYQPGHPSQAVQVTLGIMKEFCRQARERDKQPLILIIPTHFDILEYRRSGKWVYQPLLDLLAPNNLEFVDAGPKFVNYLGDAGVATLYSPETQNHLNEKGNWLLARIVYAHLMQQEFQGGKSGKIGANGGTSPLSPDPFPE</sequence>
<dbReference type="AlphaFoldDB" id="A0A7V6DPN9"/>
<comment type="caution">
    <text evidence="2">The sequence shown here is derived from an EMBL/GenBank/DDBJ whole genome shotgun (WGS) entry which is preliminary data.</text>
</comment>
<gene>
    <name evidence="2" type="ORF">ENV52_06650</name>
</gene>
<keyword evidence="2" id="KW-0378">Hydrolase</keyword>
<evidence type="ECO:0000256" key="1">
    <source>
        <dbReference type="SAM" id="MobiDB-lite"/>
    </source>
</evidence>
<name>A0A7V6DPN9_9BACT</name>
<accession>A0A7V6DPN9</accession>
<proteinExistence type="predicted"/>
<evidence type="ECO:0000313" key="2">
    <source>
        <dbReference type="EMBL" id="HHS29364.1"/>
    </source>
</evidence>
<dbReference type="SUPFAM" id="SSF52266">
    <property type="entry name" value="SGNH hydrolase"/>
    <property type="match status" value="1"/>
</dbReference>
<protein>
    <submittedName>
        <fullName evidence="2">SGNH/GDSL hydrolase family protein</fullName>
    </submittedName>
</protein>
<feature type="region of interest" description="Disordered" evidence="1">
    <location>
        <begin position="289"/>
        <end position="309"/>
    </location>
</feature>
<dbReference type="EMBL" id="DTGR01000106">
    <property type="protein sequence ID" value="HHS29364.1"/>
    <property type="molecule type" value="Genomic_DNA"/>
</dbReference>
<dbReference type="InterPro" id="IPR036514">
    <property type="entry name" value="SGNH_hydro_sf"/>
</dbReference>